<dbReference type="InterPro" id="IPR041118">
    <property type="entry name" value="Rx_N"/>
</dbReference>
<dbReference type="GO" id="GO:0043531">
    <property type="term" value="F:ADP binding"/>
    <property type="evidence" value="ECO:0007669"/>
    <property type="project" value="InterPro"/>
</dbReference>
<accession>A0A834SWN0</accession>
<dbReference type="PANTHER" id="PTHR36766">
    <property type="entry name" value="PLANT BROAD-SPECTRUM MILDEW RESISTANCE PROTEIN RPW8"/>
    <property type="match status" value="1"/>
</dbReference>
<evidence type="ECO:0000256" key="4">
    <source>
        <dbReference type="ARBA" id="ARBA00022821"/>
    </source>
</evidence>
<comment type="caution">
    <text evidence="10">The sequence shown here is derived from an EMBL/GenBank/DDBJ whole genome shotgun (WGS) entry which is preliminary data.</text>
</comment>
<evidence type="ECO:0000256" key="2">
    <source>
        <dbReference type="ARBA" id="ARBA00022737"/>
    </source>
</evidence>
<dbReference type="SUPFAM" id="SSF52540">
    <property type="entry name" value="P-loop containing nucleoside triphosphate hydrolases"/>
    <property type="match status" value="1"/>
</dbReference>
<dbReference type="Pfam" id="PF23559">
    <property type="entry name" value="WHD_DRP"/>
    <property type="match status" value="1"/>
</dbReference>
<dbReference type="OrthoDB" id="2973320at2759"/>
<keyword evidence="5" id="KW-0067">ATP-binding</keyword>
<dbReference type="AlphaFoldDB" id="A0A834SWN0"/>
<keyword evidence="4" id="KW-0611">Plant defense</keyword>
<keyword evidence="1" id="KW-0433">Leucine-rich repeat</keyword>
<protein>
    <submittedName>
        <fullName evidence="10">Putative disease resistance protein RGA3</fullName>
    </submittedName>
</protein>
<dbReference type="InterPro" id="IPR042197">
    <property type="entry name" value="Apaf_helical"/>
</dbReference>
<keyword evidence="2" id="KW-0677">Repeat</keyword>
<dbReference type="InterPro" id="IPR032675">
    <property type="entry name" value="LRR_dom_sf"/>
</dbReference>
<sequence length="1085" mass="125325">MAEAVIEVLLENLSSLIKKELGLFLGVHQEMKRLSSILTTIKAVIEDAEEKRFTNKALQNWLHKLQDAAHLLDDILDEYFTQSLGIEYQGLKFGSTAKVQCSCLSSFHSKDVLFHYKIAKKMKDIRVRLDEIAEERLKFHLREVVTERVEIMEWRQTTSVITQPQVYGREEDKEKIVDFLVDSASDFEDVPVYPIVEDFKLKRMIKAIIESTSRHACEDLDLEPLQGRLQDLLRRKRYLLVLDDVWNEDQEKWFKLKYILACGSKGASILVTTRLTKVASIMGTTHPHQLSMLSDDNCWEVFKHRAFGPDKGECTELVDIGKEIVKKCKGVPLAAKALGSLLRFKSEEKDWLYVKESKIWSLPQDENSILPALKLSYWNLPMKLRQCFSFCALFPKNEEINKQFVIHLWMANGFISSNERLEVEDIGDEVCNELYCRSFFDDTKTDEFGNITSFKMHDLVHDLAQSVMEDVCSCITIDNTATNLSEKTRHLSHYSAVTSNGQPSLNLHQFKSLKSYITPMNYSDCLPPDILMKCYSLRVVDIMHLKEVSSSIGHLKHLRYLNLSHGRFETLPDSICMLWNLQILRLDYCCYLRNLPNHLKYLKSLRHLYLEGCLFLSSLAPEMGQLSSLRTLNIYIVGKKKGFLLAELKHLNLKGKLHVKNLERVSSVMDAKEANLGGKDLKHLQLSWEKNEESQKQKNVEKILEELQPHMQLKILEVEAYMGVQFPQWMGNPTLKDLYLIELVDCKNCLHLPLLGKLPSLKKLKIHNMIHVQYLDDESYDGEVERGFKALETLKLYKLPNLVRLSKQDGENMFPCLSMMEISQCPKLTLPCLLSVTELRILERSNQLLLASIPNLCKLESLWFRCNKELTSFEDGMLRGLTCLKELHICDYTKLEVLPIELINSNALEELHIELCHSLEPLTEQVLQQLKSLKRLKIGWYPQFKFSAGFQFLTSLEDLIIGSCPEVEGIHEALQHITNLQTLCLFDLPNLSSLPEWLGNLELLKSLFISECPKLMQFPNSIQYLRNLKILHIHVCPELQRRSEKETGEDWHKIAHVPSIYTGSQSFLPDGYFGPRWFTTDLLFD</sequence>
<name>A0A834SWN0_9FABA</name>
<dbReference type="Proteomes" id="UP000634136">
    <property type="component" value="Unassembled WGS sequence"/>
</dbReference>
<dbReference type="CDD" id="cd14798">
    <property type="entry name" value="RX-CC_like"/>
    <property type="match status" value="1"/>
</dbReference>
<keyword evidence="3" id="KW-0547">Nucleotide-binding</keyword>
<dbReference type="Gene3D" id="1.10.8.430">
    <property type="entry name" value="Helical domain of apoptotic protease-activating factors"/>
    <property type="match status" value="1"/>
</dbReference>
<dbReference type="FunFam" id="1.10.10.10:FF:000322">
    <property type="entry name" value="Probable disease resistance protein At1g63360"/>
    <property type="match status" value="1"/>
</dbReference>
<evidence type="ECO:0000313" key="10">
    <source>
        <dbReference type="EMBL" id="KAF7809252.1"/>
    </source>
</evidence>
<dbReference type="GO" id="GO:0006952">
    <property type="term" value="P:defense response"/>
    <property type="evidence" value="ECO:0007669"/>
    <property type="project" value="UniProtKB-KW"/>
</dbReference>
<evidence type="ECO:0000259" key="8">
    <source>
        <dbReference type="Pfam" id="PF23559"/>
    </source>
</evidence>
<dbReference type="GO" id="GO:0051707">
    <property type="term" value="P:response to other organism"/>
    <property type="evidence" value="ECO:0007669"/>
    <property type="project" value="UniProtKB-ARBA"/>
</dbReference>
<evidence type="ECO:0000259" key="6">
    <source>
        <dbReference type="Pfam" id="PF00931"/>
    </source>
</evidence>
<dbReference type="InterPro" id="IPR056789">
    <property type="entry name" value="LRR_R13L1-DRL21"/>
</dbReference>
<evidence type="ECO:0000313" key="11">
    <source>
        <dbReference type="Proteomes" id="UP000634136"/>
    </source>
</evidence>
<dbReference type="PANTHER" id="PTHR36766:SF42">
    <property type="entry name" value="NB-ARC DOMAIN DISEASE RESISTANCE PROTEIN"/>
    <property type="match status" value="1"/>
</dbReference>
<dbReference type="Gene3D" id="1.10.10.10">
    <property type="entry name" value="Winged helix-like DNA-binding domain superfamily/Winged helix DNA-binding domain"/>
    <property type="match status" value="1"/>
</dbReference>
<reference evidence="10" key="1">
    <citation type="submission" date="2020-09" db="EMBL/GenBank/DDBJ databases">
        <title>Genome-Enabled Discovery of Anthraquinone Biosynthesis in Senna tora.</title>
        <authorList>
            <person name="Kang S.-H."/>
            <person name="Pandey R.P."/>
            <person name="Lee C.-M."/>
            <person name="Sim J.-S."/>
            <person name="Jeong J.-T."/>
            <person name="Choi B.-S."/>
            <person name="Jung M."/>
            <person name="Ginzburg D."/>
            <person name="Zhao K."/>
            <person name="Won S.Y."/>
            <person name="Oh T.-J."/>
            <person name="Yu Y."/>
            <person name="Kim N.-H."/>
            <person name="Lee O.R."/>
            <person name="Lee T.-H."/>
            <person name="Bashyal P."/>
            <person name="Kim T.-S."/>
            <person name="Lee W.-H."/>
            <person name="Kawkins C."/>
            <person name="Kim C.-K."/>
            <person name="Kim J.S."/>
            <person name="Ahn B.O."/>
            <person name="Rhee S.Y."/>
            <person name="Sohng J.K."/>
        </authorList>
    </citation>
    <scope>NUCLEOTIDE SEQUENCE</scope>
    <source>
        <tissue evidence="10">Leaf</tissue>
    </source>
</reference>
<dbReference type="PRINTS" id="PR00364">
    <property type="entry name" value="DISEASERSIST"/>
</dbReference>
<evidence type="ECO:0000256" key="1">
    <source>
        <dbReference type="ARBA" id="ARBA00022614"/>
    </source>
</evidence>
<dbReference type="EMBL" id="JAAIUW010000011">
    <property type="protein sequence ID" value="KAF7809252.1"/>
    <property type="molecule type" value="Genomic_DNA"/>
</dbReference>
<dbReference type="GO" id="GO:0005524">
    <property type="term" value="F:ATP binding"/>
    <property type="evidence" value="ECO:0007669"/>
    <property type="project" value="UniProtKB-KW"/>
</dbReference>
<feature type="domain" description="Disease resistance protein winged helix" evidence="8">
    <location>
        <begin position="393"/>
        <end position="464"/>
    </location>
</feature>
<dbReference type="InterPro" id="IPR027417">
    <property type="entry name" value="P-loop_NTPase"/>
</dbReference>
<evidence type="ECO:0000259" key="9">
    <source>
        <dbReference type="Pfam" id="PF25019"/>
    </source>
</evidence>
<dbReference type="InterPro" id="IPR038005">
    <property type="entry name" value="RX-like_CC"/>
</dbReference>
<dbReference type="Gene3D" id="3.40.50.300">
    <property type="entry name" value="P-loop containing nucleotide triphosphate hydrolases"/>
    <property type="match status" value="1"/>
</dbReference>
<dbReference type="Gene3D" id="1.20.5.4130">
    <property type="match status" value="1"/>
</dbReference>
<keyword evidence="11" id="KW-1185">Reference proteome</keyword>
<evidence type="ECO:0000259" key="7">
    <source>
        <dbReference type="Pfam" id="PF18052"/>
    </source>
</evidence>
<evidence type="ECO:0000256" key="5">
    <source>
        <dbReference type="ARBA" id="ARBA00022840"/>
    </source>
</evidence>
<feature type="domain" description="Disease resistance N-terminal" evidence="7">
    <location>
        <begin position="5"/>
        <end position="85"/>
    </location>
</feature>
<dbReference type="InterPro" id="IPR002182">
    <property type="entry name" value="NB-ARC"/>
</dbReference>
<proteinExistence type="predicted"/>
<gene>
    <name evidence="10" type="ORF">G2W53_035995</name>
</gene>
<evidence type="ECO:0000256" key="3">
    <source>
        <dbReference type="ARBA" id="ARBA00022741"/>
    </source>
</evidence>
<dbReference type="Pfam" id="PF00931">
    <property type="entry name" value="NB-ARC"/>
    <property type="match status" value="1"/>
</dbReference>
<dbReference type="InterPro" id="IPR058922">
    <property type="entry name" value="WHD_DRP"/>
</dbReference>
<feature type="domain" description="NB-ARC" evidence="6">
    <location>
        <begin position="201"/>
        <end position="307"/>
    </location>
</feature>
<dbReference type="Pfam" id="PF18052">
    <property type="entry name" value="Rx_N"/>
    <property type="match status" value="1"/>
</dbReference>
<dbReference type="InterPro" id="IPR036388">
    <property type="entry name" value="WH-like_DNA-bd_sf"/>
</dbReference>
<dbReference type="Pfam" id="PF25019">
    <property type="entry name" value="LRR_R13L1-DRL21"/>
    <property type="match status" value="1"/>
</dbReference>
<feature type="domain" description="R13L1/DRL21-like LRR repeat region" evidence="9">
    <location>
        <begin position="645"/>
        <end position="769"/>
    </location>
</feature>
<dbReference type="Gene3D" id="3.80.10.10">
    <property type="entry name" value="Ribonuclease Inhibitor"/>
    <property type="match status" value="3"/>
</dbReference>
<organism evidence="10 11">
    <name type="scientific">Senna tora</name>
    <dbReference type="NCBI Taxonomy" id="362788"/>
    <lineage>
        <taxon>Eukaryota</taxon>
        <taxon>Viridiplantae</taxon>
        <taxon>Streptophyta</taxon>
        <taxon>Embryophyta</taxon>
        <taxon>Tracheophyta</taxon>
        <taxon>Spermatophyta</taxon>
        <taxon>Magnoliopsida</taxon>
        <taxon>eudicotyledons</taxon>
        <taxon>Gunneridae</taxon>
        <taxon>Pentapetalae</taxon>
        <taxon>rosids</taxon>
        <taxon>fabids</taxon>
        <taxon>Fabales</taxon>
        <taxon>Fabaceae</taxon>
        <taxon>Caesalpinioideae</taxon>
        <taxon>Cassia clade</taxon>
        <taxon>Senna</taxon>
    </lineage>
</organism>
<dbReference type="SUPFAM" id="SSF52058">
    <property type="entry name" value="L domain-like"/>
    <property type="match status" value="2"/>
</dbReference>